<keyword evidence="3" id="KW-1185">Reference proteome</keyword>
<reference evidence="2 3" key="1">
    <citation type="submission" date="2018-02" db="EMBL/GenBank/DDBJ databases">
        <title>The genomes of Aspergillus section Nigri reveals drivers in fungal speciation.</title>
        <authorList>
            <consortium name="DOE Joint Genome Institute"/>
            <person name="Vesth T.C."/>
            <person name="Nybo J."/>
            <person name="Theobald S."/>
            <person name="Brandl J."/>
            <person name="Frisvad J.C."/>
            <person name="Nielsen K.F."/>
            <person name="Lyhne E.K."/>
            <person name="Kogle M.E."/>
            <person name="Kuo A."/>
            <person name="Riley R."/>
            <person name="Clum A."/>
            <person name="Nolan M."/>
            <person name="Lipzen A."/>
            <person name="Salamov A."/>
            <person name="Henrissat B."/>
            <person name="Wiebenga A."/>
            <person name="De vries R.P."/>
            <person name="Grigoriev I.V."/>
            <person name="Mortensen U.H."/>
            <person name="Andersen M.R."/>
            <person name="Baker S.E."/>
        </authorList>
    </citation>
    <scope>NUCLEOTIDE SEQUENCE [LARGE SCALE GENOMIC DNA]</scope>
    <source>
        <strain evidence="2 3">CBS 707.79</strain>
    </source>
</reference>
<evidence type="ECO:0000313" key="3">
    <source>
        <dbReference type="Proteomes" id="UP000247810"/>
    </source>
</evidence>
<gene>
    <name evidence="2" type="ORF">BO71DRAFT_397837</name>
</gene>
<keyword evidence="1" id="KW-1133">Transmembrane helix</keyword>
<dbReference type="EMBL" id="KZ825850">
    <property type="protein sequence ID" value="PYH95607.1"/>
    <property type="molecule type" value="Genomic_DNA"/>
</dbReference>
<keyword evidence="1" id="KW-0472">Membrane</keyword>
<dbReference type="Proteomes" id="UP000247810">
    <property type="component" value="Unassembled WGS sequence"/>
</dbReference>
<dbReference type="AlphaFoldDB" id="A0A319DNH8"/>
<name>A0A319DNH8_9EURO</name>
<accession>A0A319DNH8</accession>
<dbReference type="OrthoDB" id="4379457at2759"/>
<protein>
    <submittedName>
        <fullName evidence="2">Uncharacterized protein</fullName>
    </submittedName>
</protein>
<organism evidence="2 3">
    <name type="scientific">Aspergillus ellipticus CBS 707.79</name>
    <dbReference type="NCBI Taxonomy" id="1448320"/>
    <lineage>
        <taxon>Eukaryota</taxon>
        <taxon>Fungi</taxon>
        <taxon>Dikarya</taxon>
        <taxon>Ascomycota</taxon>
        <taxon>Pezizomycotina</taxon>
        <taxon>Eurotiomycetes</taxon>
        <taxon>Eurotiomycetidae</taxon>
        <taxon>Eurotiales</taxon>
        <taxon>Aspergillaceae</taxon>
        <taxon>Aspergillus</taxon>
        <taxon>Aspergillus subgen. Circumdati</taxon>
    </lineage>
</organism>
<evidence type="ECO:0000256" key="1">
    <source>
        <dbReference type="SAM" id="Phobius"/>
    </source>
</evidence>
<evidence type="ECO:0000313" key="2">
    <source>
        <dbReference type="EMBL" id="PYH95607.1"/>
    </source>
</evidence>
<dbReference type="VEuPathDB" id="FungiDB:BO71DRAFT_397837"/>
<feature type="transmembrane region" description="Helical" evidence="1">
    <location>
        <begin position="62"/>
        <end position="80"/>
    </location>
</feature>
<keyword evidence="1" id="KW-0812">Transmembrane</keyword>
<proteinExistence type="predicted"/>
<sequence length="121" mass="14060">MANTGFGTDHHRVEFPTTVIGLPTAFPPVMGRLGVPPSMWEQDMQYIRSMSEKLIKDQKRELWLLLLTCGFSICFHGPALDRYNSNLHSYVHAMNGRYAPYGIIWETYWIRYSGTYMSYET</sequence>